<dbReference type="Proteomes" id="UP000427769">
    <property type="component" value="Chromosome"/>
</dbReference>
<sequence>MTILKAIPVLVAAFFLGNWFLSEVRKAKIAGKPWYAPYLTVPGILILIVFMIPVYLRFFH</sequence>
<keyword evidence="1" id="KW-0812">Transmembrane</keyword>
<dbReference type="KEGG" id="dwd:DSCW_07850"/>
<protein>
    <submittedName>
        <fullName evidence="2">Uncharacterized protein</fullName>
    </submittedName>
</protein>
<evidence type="ECO:0000256" key="1">
    <source>
        <dbReference type="SAM" id="Phobius"/>
    </source>
</evidence>
<dbReference type="AlphaFoldDB" id="A0A5K7YXN1"/>
<organism evidence="2 3">
    <name type="scientific">Desulfosarcina widdelii</name>
    <dbReference type="NCBI Taxonomy" id="947919"/>
    <lineage>
        <taxon>Bacteria</taxon>
        <taxon>Pseudomonadati</taxon>
        <taxon>Thermodesulfobacteriota</taxon>
        <taxon>Desulfobacteria</taxon>
        <taxon>Desulfobacterales</taxon>
        <taxon>Desulfosarcinaceae</taxon>
        <taxon>Desulfosarcina</taxon>
    </lineage>
</organism>
<dbReference type="EMBL" id="AP021875">
    <property type="protein sequence ID" value="BBO73368.1"/>
    <property type="molecule type" value="Genomic_DNA"/>
</dbReference>
<feature type="transmembrane region" description="Helical" evidence="1">
    <location>
        <begin position="34"/>
        <end position="56"/>
    </location>
</feature>
<feature type="transmembrane region" description="Helical" evidence="1">
    <location>
        <begin position="6"/>
        <end position="22"/>
    </location>
</feature>
<dbReference type="RefSeq" id="WP_155302482.1">
    <property type="nucleotide sequence ID" value="NZ_AP021875.1"/>
</dbReference>
<proteinExistence type="predicted"/>
<keyword evidence="1" id="KW-1133">Transmembrane helix</keyword>
<evidence type="ECO:0000313" key="3">
    <source>
        <dbReference type="Proteomes" id="UP000427769"/>
    </source>
</evidence>
<reference evidence="2 3" key="1">
    <citation type="submission" date="2019-11" db="EMBL/GenBank/DDBJ databases">
        <title>Comparative genomics of hydrocarbon-degrading Desulfosarcina strains.</title>
        <authorList>
            <person name="Watanabe M."/>
            <person name="Kojima H."/>
            <person name="Fukui M."/>
        </authorList>
    </citation>
    <scope>NUCLEOTIDE SEQUENCE [LARGE SCALE GENOMIC DNA]</scope>
    <source>
        <strain evidence="2 3">PP31</strain>
    </source>
</reference>
<keyword evidence="3" id="KW-1185">Reference proteome</keyword>
<accession>A0A5K7YXN1</accession>
<gene>
    <name evidence="2" type="ORF">DSCW_07850</name>
</gene>
<keyword evidence="1" id="KW-0472">Membrane</keyword>
<evidence type="ECO:0000313" key="2">
    <source>
        <dbReference type="EMBL" id="BBO73368.1"/>
    </source>
</evidence>
<dbReference type="OrthoDB" id="5421873at2"/>
<name>A0A5K7YXN1_9BACT</name>